<dbReference type="GO" id="GO:0006508">
    <property type="term" value="P:proteolysis"/>
    <property type="evidence" value="ECO:0007669"/>
    <property type="project" value="UniProtKB-KW"/>
</dbReference>
<dbReference type="Pfam" id="PF13180">
    <property type="entry name" value="PDZ_2"/>
    <property type="match status" value="1"/>
</dbReference>
<dbReference type="SUPFAM" id="SSF50494">
    <property type="entry name" value="Trypsin-like serine proteases"/>
    <property type="match status" value="1"/>
</dbReference>
<dbReference type="InterPro" id="IPR001940">
    <property type="entry name" value="Peptidase_S1C"/>
</dbReference>
<evidence type="ECO:0000259" key="3">
    <source>
        <dbReference type="PROSITE" id="PS50106"/>
    </source>
</evidence>
<evidence type="ECO:0000313" key="4">
    <source>
        <dbReference type="EMBL" id="GBC97732.1"/>
    </source>
</evidence>
<dbReference type="InterPro" id="IPR001478">
    <property type="entry name" value="PDZ"/>
</dbReference>
<reference evidence="5" key="1">
    <citation type="submission" date="2017-09" db="EMBL/GenBank/DDBJ databases">
        <title>Metaegenomics of thermophilic ammonia-oxidizing enrichment culture.</title>
        <authorList>
            <person name="Kato S."/>
            <person name="Suzuki K."/>
        </authorList>
    </citation>
    <scope>NUCLEOTIDE SEQUENCE [LARGE SCALE GENOMIC DNA]</scope>
</reference>
<protein>
    <submittedName>
        <fullName evidence="4">Serine protease HtrA</fullName>
    </submittedName>
</protein>
<dbReference type="InterPro" id="IPR051201">
    <property type="entry name" value="Chloro_Bact_Ser_Proteases"/>
</dbReference>
<dbReference type="SUPFAM" id="SSF50156">
    <property type="entry name" value="PDZ domain-like"/>
    <property type="match status" value="1"/>
</dbReference>
<dbReference type="Gene3D" id="2.40.10.120">
    <property type="match status" value="1"/>
</dbReference>
<dbReference type="CDD" id="cd06779">
    <property type="entry name" value="cpPDZ_Deg_HtrA-like"/>
    <property type="match status" value="1"/>
</dbReference>
<dbReference type="Pfam" id="PF13365">
    <property type="entry name" value="Trypsin_2"/>
    <property type="match status" value="1"/>
</dbReference>
<dbReference type="PROSITE" id="PS50106">
    <property type="entry name" value="PDZ"/>
    <property type="match status" value="1"/>
</dbReference>
<sequence>MAARNAWRDLFFWLLGVLIGAGLIVVGQRMGWQDAQRSGRAVAPVAYRPSATPSHLQLERSIETVPMTPTSPTTDFWVPIVERVGQAVVSIEADEPGVPGEQNAGSGVIFDGGRGLIVTNYHVTEGARRLFVTLKDGRRFRARVIGSEPHMDIAVLQIPARNLPEAKFGSTDGLKEGAWVLAIGNPFGFANTVTVGVVSAKGRRLPDENVLLDDLIQTDAAINPGNSGGALVNSRGEVVGINVAMRPGAQGIAFAIPIETVRDVVEQLLRHQQVRQPMLGISYEMATEEERQRLGIPVERALVVQDVMSGLPAAKFGLQQGDVIIAINGQPVRDTHHLRTVVRQAARAGQTVRLRVFRQGHTLDISVRPEWVPIRQLLRDLRER</sequence>
<dbReference type="PANTHER" id="PTHR43343:SF3">
    <property type="entry name" value="PROTEASE DO-LIKE 8, CHLOROPLASTIC"/>
    <property type="match status" value="1"/>
</dbReference>
<dbReference type="AlphaFoldDB" id="A0A2H5X962"/>
<dbReference type="GO" id="GO:0004252">
    <property type="term" value="F:serine-type endopeptidase activity"/>
    <property type="evidence" value="ECO:0007669"/>
    <property type="project" value="InterPro"/>
</dbReference>
<feature type="domain" description="PDZ" evidence="3">
    <location>
        <begin position="280"/>
        <end position="360"/>
    </location>
</feature>
<accession>A0A2H5X962</accession>
<dbReference type="Gene3D" id="2.30.42.10">
    <property type="match status" value="1"/>
</dbReference>
<evidence type="ECO:0000256" key="2">
    <source>
        <dbReference type="ARBA" id="ARBA00022801"/>
    </source>
</evidence>
<dbReference type="PANTHER" id="PTHR43343">
    <property type="entry name" value="PEPTIDASE S12"/>
    <property type="match status" value="1"/>
</dbReference>
<gene>
    <name evidence="4" type="primary">htrA_1</name>
    <name evidence="4" type="ORF">HRbin17_00221</name>
</gene>
<organism evidence="4 5">
    <name type="scientific">Candidatus Fervidibacter japonicus</name>
    <dbReference type="NCBI Taxonomy" id="2035412"/>
    <lineage>
        <taxon>Bacteria</taxon>
        <taxon>Candidatus Fervidibacterota</taxon>
        <taxon>Candidatus Fervidibacter</taxon>
    </lineage>
</organism>
<dbReference type="Proteomes" id="UP000236173">
    <property type="component" value="Unassembled WGS sequence"/>
</dbReference>
<proteinExistence type="predicted"/>
<dbReference type="PRINTS" id="PR00834">
    <property type="entry name" value="PROTEASES2C"/>
</dbReference>
<dbReference type="SMART" id="SM00228">
    <property type="entry name" value="PDZ"/>
    <property type="match status" value="1"/>
</dbReference>
<comment type="caution">
    <text evidence="4">The sequence shown here is derived from an EMBL/GenBank/DDBJ whole genome shotgun (WGS) entry which is preliminary data.</text>
</comment>
<evidence type="ECO:0000256" key="1">
    <source>
        <dbReference type="ARBA" id="ARBA00022670"/>
    </source>
</evidence>
<dbReference type="InterPro" id="IPR009003">
    <property type="entry name" value="Peptidase_S1_PA"/>
</dbReference>
<keyword evidence="2" id="KW-0378">Hydrolase</keyword>
<name>A0A2H5X962_9BACT</name>
<keyword evidence="1 4" id="KW-0645">Protease</keyword>
<evidence type="ECO:0000313" key="5">
    <source>
        <dbReference type="Proteomes" id="UP000236173"/>
    </source>
</evidence>
<dbReference type="EMBL" id="BEHT01000002">
    <property type="protein sequence ID" value="GBC97732.1"/>
    <property type="molecule type" value="Genomic_DNA"/>
</dbReference>
<dbReference type="InterPro" id="IPR036034">
    <property type="entry name" value="PDZ_sf"/>
</dbReference>